<evidence type="ECO:0000313" key="2">
    <source>
        <dbReference type="Proteomes" id="UP000824106"/>
    </source>
</evidence>
<gene>
    <name evidence="1" type="ORF">H9808_07695</name>
</gene>
<name>A0A9D2G3L3_9LACT</name>
<evidence type="ECO:0000313" key="1">
    <source>
        <dbReference type="EMBL" id="HIZ71626.1"/>
    </source>
</evidence>
<dbReference type="EMBL" id="DXAZ01000124">
    <property type="protein sequence ID" value="HIZ71626.1"/>
    <property type="molecule type" value="Genomic_DNA"/>
</dbReference>
<reference evidence="1" key="1">
    <citation type="journal article" date="2021" name="PeerJ">
        <title>Extensive microbial diversity within the chicken gut microbiome revealed by metagenomics and culture.</title>
        <authorList>
            <person name="Gilroy R."/>
            <person name="Ravi A."/>
            <person name="Getino M."/>
            <person name="Pursley I."/>
            <person name="Horton D.L."/>
            <person name="Alikhan N.F."/>
            <person name="Baker D."/>
            <person name="Gharbi K."/>
            <person name="Hall N."/>
            <person name="Watson M."/>
            <person name="Adriaenssens E.M."/>
            <person name="Foster-Nyarko E."/>
            <person name="Jarju S."/>
            <person name="Secka A."/>
            <person name="Antonio M."/>
            <person name="Oren A."/>
            <person name="Chaudhuri R.R."/>
            <person name="La Ragione R."/>
            <person name="Hildebrand F."/>
            <person name="Pallen M.J."/>
        </authorList>
    </citation>
    <scope>NUCLEOTIDE SEQUENCE</scope>
    <source>
        <strain evidence="1">CHK169-4300</strain>
    </source>
</reference>
<reference evidence="1" key="2">
    <citation type="submission" date="2021-04" db="EMBL/GenBank/DDBJ databases">
        <authorList>
            <person name="Gilroy R."/>
        </authorList>
    </citation>
    <scope>NUCLEOTIDE SEQUENCE</scope>
    <source>
        <strain evidence="1">CHK169-4300</strain>
    </source>
</reference>
<sequence length="76" mass="9036">MADFKARFLDLLGYVLFDFNFVLYTMIGKIEKEGEIDMDLIIRPMEEKDIPEVQYVAKKSWNHTYYGIIPKEVQNN</sequence>
<feature type="non-terminal residue" evidence="1">
    <location>
        <position position="76"/>
    </location>
</feature>
<proteinExistence type="predicted"/>
<comment type="caution">
    <text evidence="1">The sequence shown here is derived from an EMBL/GenBank/DDBJ whole genome shotgun (WGS) entry which is preliminary data.</text>
</comment>
<dbReference type="AlphaFoldDB" id="A0A9D2G3L3"/>
<protein>
    <submittedName>
        <fullName evidence="1">Uncharacterized protein</fullName>
    </submittedName>
</protein>
<dbReference type="Proteomes" id="UP000824106">
    <property type="component" value="Unassembled WGS sequence"/>
</dbReference>
<accession>A0A9D2G3L3</accession>
<organism evidence="1 2">
    <name type="scientific">Candidatus Atopostipes pullistercoris</name>
    <dbReference type="NCBI Taxonomy" id="2838467"/>
    <lineage>
        <taxon>Bacteria</taxon>
        <taxon>Bacillati</taxon>
        <taxon>Bacillota</taxon>
        <taxon>Bacilli</taxon>
        <taxon>Lactobacillales</taxon>
        <taxon>Carnobacteriaceae</taxon>
        <taxon>Atopostipes</taxon>
    </lineage>
</organism>